<sequence length="89" mass="9644">MFAVMCAMNVDERSWVVDGGDSADVRLCDWGERLYAGHTQRPLIRPCAPHTDTAHVLYVARLKSSHAIALYAARSLSPGGGGEPCMHCS</sequence>
<keyword evidence="2" id="KW-1185">Reference proteome</keyword>
<reference evidence="2" key="1">
    <citation type="submission" date="2014-04" db="EMBL/GenBank/DDBJ databases">
        <title>Evolutionary Origins and Diversification of the Mycorrhizal Mutualists.</title>
        <authorList>
            <consortium name="DOE Joint Genome Institute"/>
            <consortium name="Mycorrhizal Genomics Consortium"/>
            <person name="Kohler A."/>
            <person name="Kuo A."/>
            <person name="Nagy L.G."/>
            <person name="Floudas D."/>
            <person name="Copeland A."/>
            <person name="Barry K.W."/>
            <person name="Cichocki N."/>
            <person name="Veneault-Fourrey C."/>
            <person name="LaButti K."/>
            <person name="Lindquist E.A."/>
            <person name="Lipzen A."/>
            <person name="Lundell T."/>
            <person name="Morin E."/>
            <person name="Murat C."/>
            <person name="Riley R."/>
            <person name="Ohm R."/>
            <person name="Sun H."/>
            <person name="Tunlid A."/>
            <person name="Henrissat B."/>
            <person name="Grigoriev I.V."/>
            <person name="Hibbett D.S."/>
            <person name="Martin F."/>
        </authorList>
    </citation>
    <scope>NUCLEOTIDE SEQUENCE [LARGE SCALE GENOMIC DNA]</scope>
    <source>
        <strain evidence="2">FD-334 SS-4</strain>
    </source>
</reference>
<evidence type="ECO:0000313" key="2">
    <source>
        <dbReference type="Proteomes" id="UP000054270"/>
    </source>
</evidence>
<dbReference type="EMBL" id="KN817527">
    <property type="protein sequence ID" value="KJA26479.1"/>
    <property type="molecule type" value="Genomic_DNA"/>
</dbReference>
<protein>
    <submittedName>
        <fullName evidence="1">Uncharacterized protein</fullName>
    </submittedName>
</protein>
<organism evidence="1 2">
    <name type="scientific">Hypholoma sublateritium (strain FD-334 SS-4)</name>
    <dbReference type="NCBI Taxonomy" id="945553"/>
    <lineage>
        <taxon>Eukaryota</taxon>
        <taxon>Fungi</taxon>
        <taxon>Dikarya</taxon>
        <taxon>Basidiomycota</taxon>
        <taxon>Agaricomycotina</taxon>
        <taxon>Agaricomycetes</taxon>
        <taxon>Agaricomycetidae</taxon>
        <taxon>Agaricales</taxon>
        <taxon>Agaricineae</taxon>
        <taxon>Strophariaceae</taxon>
        <taxon>Hypholoma</taxon>
    </lineage>
</organism>
<accession>A0A0D2P6B5</accession>
<evidence type="ECO:0000313" key="1">
    <source>
        <dbReference type="EMBL" id="KJA26479.1"/>
    </source>
</evidence>
<name>A0A0D2P6B5_HYPSF</name>
<proteinExistence type="predicted"/>
<gene>
    <name evidence="1" type="ORF">HYPSUDRAFT_275509</name>
</gene>
<dbReference type="AlphaFoldDB" id="A0A0D2P6B5"/>
<dbReference type="Proteomes" id="UP000054270">
    <property type="component" value="Unassembled WGS sequence"/>
</dbReference>